<organism evidence="2 3">
    <name type="scientific">Nereida ignava</name>
    <dbReference type="NCBI Taxonomy" id="282199"/>
    <lineage>
        <taxon>Bacteria</taxon>
        <taxon>Pseudomonadati</taxon>
        <taxon>Pseudomonadota</taxon>
        <taxon>Alphaproteobacteria</taxon>
        <taxon>Rhodobacterales</taxon>
        <taxon>Roseobacteraceae</taxon>
        <taxon>Nereida</taxon>
    </lineage>
</organism>
<keyword evidence="1" id="KW-1133">Transmembrane helix</keyword>
<accession>A0A0U1NJ44</accession>
<feature type="transmembrane region" description="Helical" evidence="1">
    <location>
        <begin position="32"/>
        <end position="52"/>
    </location>
</feature>
<dbReference type="STRING" id="282199.GCA_001049735_00525"/>
<dbReference type="EMBL" id="CVQV01000003">
    <property type="protein sequence ID" value="CRK74493.1"/>
    <property type="molecule type" value="Genomic_DNA"/>
</dbReference>
<keyword evidence="1" id="KW-0472">Membrane</keyword>
<gene>
    <name evidence="2" type="ORF">NIG5292_00525</name>
</gene>
<dbReference type="AlphaFoldDB" id="A0A0U1NJ44"/>
<proteinExistence type="predicted"/>
<evidence type="ECO:0000313" key="3">
    <source>
        <dbReference type="Proteomes" id="UP000048949"/>
    </source>
</evidence>
<reference evidence="2 3" key="1">
    <citation type="submission" date="2015-04" db="EMBL/GenBank/DDBJ databases">
        <authorList>
            <person name="Syromyatnikov M.Y."/>
            <person name="Popov V.N."/>
        </authorList>
    </citation>
    <scope>NUCLEOTIDE SEQUENCE [LARGE SCALE GENOMIC DNA]</scope>
    <source>
        <strain evidence="2 3">CECT 5292</strain>
    </source>
</reference>
<evidence type="ECO:0008006" key="4">
    <source>
        <dbReference type="Google" id="ProtNLM"/>
    </source>
</evidence>
<keyword evidence="1" id="KW-0812">Transmembrane</keyword>
<dbReference type="OrthoDB" id="7876207at2"/>
<dbReference type="Proteomes" id="UP000048949">
    <property type="component" value="Unassembled WGS sequence"/>
</dbReference>
<evidence type="ECO:0000256" key="1">
    <source>
        <dbReference type="SAM" id="Phobius"/>
    </source>
</evidence>
<evidence type="ECO:0000313" key="2">
    <source>
        <dbReference type="EMBL" id="CRK74493.1"/>
    </source>
</evidence>
<keyword evidence="3" id="KW-1185">Reference proteome</keyword>
<dbReference type="RefSeq" id="WP_048597799.1">
    <property type="nucleotide sequence ID" value="NZ_CBFHGK010000001.1"/>
</dbReference>
<protein>
    <recommendedName>
        <fullName evidence="4">Flp pilus assembly protein TadG</fullName>
    </recommendedName>
</protein>
<name>A0A0U1NJ44_9RHOB</name>
<sequence>MRRFHPPSLSRFTARLKAFCDDTGGTLAIETVLVFPLLFWSFMAMATFFEAFRTNAQTTKASYVVADVISRELGTITPTFVTSMKQTAQYMTPAAQGTSISITMVVPTGKTNKPYKTAWSQARGPDLSSYSHDSINVLKEDMPPIAAGDQIVMVETVSRFSLSWGRFFENNLYLKARTFARSRAPNPPTYTAS</sequence>